<accession>A0ABP9EX85</accession>
<organism evidence="1 2">
    <name type="scientific">Actinomycetospora straminea</name>
    <dbReference type="NCBI Taxonomy" id="663607"/>
    <lineage>
        <taxon>Bacteria</taxon>
        <taxon>Bacillati</taxon>
        <taxon>Actinomycetota</taxon>
        <taxon>Actinomycetes</taxon>
        <taxon>Pseudonocardiales</taxon>
        <taxon>Pseudonocardiaceae</taxon>
        <taxon>Actinomycetospora</taxon>
    </lineage>
</organism>
<keyword evidence="2" id="KW-1185">Reference proteome</keyword>
<sequence>MYTTVRYYEDEAQDVVEQIQGHEERLRELMTGIEGFVAYYLVDTGRRSLVTISVFADRSGAEESTRAATKLIGELGLGHVLPNPPKIMQGEVAVHV</sequence>
<dbReference type="Proteomes" id="UP001500457">
    <property type="component" value="Unassembled WGS sequence"/>
</dbReference>
<name>A0ABP9EX85_9PSEU</name>
<dbReference type="EMBL" id="BAABHQ010000016">
    <property type="protein sequence ID" value="GAA4888085.1"/>
    <property type="molecule type" value="Genomic_DNA"/>
</dbReference>
<protein>
    <recommendedName>
        <fullName evidence="3">Antibiotic biosynthesis monooxygenase</fullName>
    </recommendedName>
</protein>
<evidence type="ECO:0000313" key="1">
    <source>
        <dbReference type="EMBL" id="GAA4888085.1"/>
    </source>
</evidence>
<comment type="caution">
    <text evidence="1">The sequence shown here is derived from an EMBL/GenBank/DDBJ whole genome shotgun (WGS) entry which is preliminary data.</text>
</comment>
<proteinExistence type="predicted"/>
<evidence type="ECO:0008006" key="3">
    <source>
        <dbReference type="Google" id="ProtNLM"/>
    </source>
</evidence>
<evidence type="ECO:0000313" key="2">
    <source>
        <dbReference type="Proteomes" id="UP001500457"/>
    </source>
</evidence>
<dbReference type="RefSeq" id="WP_274231586.1">
    <property type="nucleotide sequence ID" value="NZ_BAABHQ010000016.1"/>
</dbReference>
<reference evidence="2" key="1">
    <citation type="journal article" date="2019" name="Int. J. Syst. Evol. Microbiol.">
        <title>The Global Catalogue of Microorganisms (GCM) 10K type strain sequencing project: providing services to taxonomists for standard genome sequencing and annotation.</title>
        <authorList>
            <consortium name="The Broad Institute Genomics Platform"/>
            <consortium name="The Broad Institute Genome Sequencing Center for Infectious Disease"/>
            <person name="Wu L."/>
            <person name="Ma J."/>
        </authorList>
    </citation>
    <scope>NUCLEOTIDE SEQUENCE [LARGE SCALE GENOMIC DNA]</scope>
    <source>
        <strain evidence="2">JCM 17983</strain>
    </source>
</reference>
<gene>
    <name evidence="1" type="ORF">GCM10023203_46350</name>
</gene>